<dbReference type="InterPro" id="IPR023214">
    <property type="entry name" value="HAD_sf"/>
</dbReference>
<gene>
    <name evidence="2" type="ORF">UFOPK2510_00834</name>
    <name evidence="3" type="ORF">UFOPK2718_00186</name>
    <name evidence="4" type="ORF">UFOPK2936_00718</name>
    <name evidence="5" type="ORF">UFOPK3174_00574</name>
    <name evidence="6" type="ORF">UFOPK3328_00049</name>
    <name evidence="7" type="ORF">UFOPK3779_00049</name>
    <name evidence="8" type="ORF">UFOPK3913_00075</name>
    <name evidence="1" type="ORF">UFOPK4107_00590</name>
    <name evidence="9" type="ORF">UFOPK4403_00778</name>
</gene>
<proteinExistence type="predicted"/>
<evidence type="ECO:0000313" key="1">
    <source>
        <dbReference type="EMBL" id="CAB4335819.1"/>
    </source>
</evidence>
<evidence type="ECO:0000313" key="4">
    <source>
        <dbReference type="EMBL" id="CAB4778623.1"/>
    </source>
</evidence>
<dbReference type="AlphaFoldDB" id="A0A6J7LIV2"/>
<dbReference type="EMBL" id="CAEZZW010000003">
    <property type="protein sequence ID" value="CAB4778623.1"/>
    <property type="molecule type" value="Genomic_DNA"/>
</dbReference>
<evidence type="ECO:0000313" key="2">
    <source>
        <dbReference type="EMBL" id="CAB4693209.1"/>
    </source>
</evidence>
<dbReference type="Gene3D" id="3.40.50.1000">
    <property type="entry name" value="HAD superfamily/HAD-like"/>
    <property type="match status" value="1"/>
</dbReference>
<dbReference type="EMBL" id="CAFBOC010000001">
    <property type="protein sequence ID" value="CAB4968228.1"/>
    <property type="molecule type" value="Genomic_DNA"/>
</dbReference>
<dbReference type="EMBL" id="CAFBQX010000003">
    <property type="protein sequence ID" value="CAB5072407.1"/>
    <property type="molecule type" value="Genomic_DNA"/>
</dbReference>
<dbReference type="EMBL" id="CAFABH010000007">
    <property type="protein sequence ID" value="CAB4826380.1"/>
    <property type="molecule type" value="Genomic_DNA"/>
</dbReference>
<dbReference type="EMBL" id="CAFBLD010000001">
    <property type="protein sequence ID" value="CAB4855279.1"/>
    <property type="molecule type" value="Genomic_DNA"/>
</dbReference>
<reference evidence="8" key="1">
    <citation type="submission" date="2020-05" db="EMBL/GenBank/DDBJ databases">
        <authorList>
            <person name="Chiriac C."/>
            <person name="Salcher M."/>
            <person name="Ghai R."/>
            <person name="Kavagutti S V."/>
        </authorList>
    </citation>
    <scope>NUCLEOTIDE SEQUENCE</scope>
</reference>
<evidence type="ECO:0000313" key="8">
    <source>
        <dbReference type="EMBL" id="CAB4968228.1"/>
    </source>
</evidence>
<protein>
    <submittedName>
        <fullName evidence="8">Unannotated protein</fullName>
    </submittedName>
</protein>
<dbReference type="InterPro" id="IPR050793">
    <property type="entry name" value="CMP-NeuNAc_synthase"/>
</dbReference>
<name>A0A6J7LIV2_9ZZZZ</name>
<dbReference type="EMBL" id="CAEZYM010000001">
    <property type="protein sequence ID" value="CAB4716838.1"/>
    <property type="molecule type" value="Genomic_DNA"/>
</dbReference>
<dbReference type="InterPro" id="IPR036412">
    <property type="entry name" value="HAD-like_sf"/>
</dbReference>
<accession>A0A6J7LIV2</accession>
<dbReference type="PANTHER" id="PTHR21485:SF3">
    <property type="entry name" value="N-ACYLNEURAMINATE CYTIDYLYLTRANSFERASE"/>
    <property type="match status" value="1"/>
</dbReference>
<organism evidence="8">
    <name type="scientific">freshwater metagenome</name>
    <dbReference type="NCBI Taxonomy" id="449393"/>
    <lineage>
        <taxon>unclassified sequences</taxon>
        <taxon>metagenomes</taxon>
        <taxon>ecological metagenomes</taxon>
    </lineage>
</organism>
<evidence type="ECO:0000313" key="6">
    <source>
        <dbReference type="EMBL" id="CAB4855279.1"/>
    </source>
</evidence>
<dbReference type="EMBL" id="CAESAE010000003">
    <property type="protein sequence ID" value="CAB4335819.1"/>
    <property type="molecule type" value="Genomic_DNA"/>
</dbReference>
<sequence>MKKLLLNSILPWHVIFDVDGVLTDGTFTYSANGKIYKVFGSHDSDALNILKDFCEISFVSADKRGFEISKKRVLDMGFDLQLADASDRLKLIRNLQSKSRIIFVADSFTDVSALQCADISAVPRNAHSQAKKVANIVLKANGGQGAVSEVSFLIMNTLRKKDIQNEQ</sequence>
<dbReference type="PANTHER" id="PTHR21485">
    <property type="entry name" value="HAD SUPERFAMILY MEMBERS CMAS AND KDSC"/>
    <property type="match status" value="1"/>
</dbReference>
<evidence type="ECO:0000313" key="7">
    <source>
        <dbReference type="EMBL" id="CAB4933919.1"/>
    </source>
</evidence>
<dbReference type="EMBL" id="CAEZXO010000004">
    <property type="protein sequence ID" value="CAB4693209.1"/>
    <property type="molecule type" value="Genomic_DNA"/>
</dbReference>
<evidence type="ECO:0000313" key="3">
    <source>
        <dbReference type="EMBL" id="CAB4716838.1"/>
    </source>
</evidence>
<evidence type="ECO:0000313" key="5">
    <source>
        <dbReference type="EMBL" id="CAB4826380.1"/>
    </source>
</evidence>
<evidence type="ECO:0000313" key="9">
    <source>
        <dbReference type="EMBL" id="CAB5072407.1"/>
    </source>
</evidence>
<dbReference type="GO" id="GO:0008781">
    <property type="term" value="F:N-acylneuraminate cytidylyltransferase activity"/>
    <property type="evidence" value="ECO:0007669"/>
    <property type="project" value="TreeGrafter"/>
</dbReference>
<dbReference type="EMBL" id="CAFBNH010000001">
    <property type="protein sequence ID" value="CAB4933919.1"/>
    <property type="molecule type" value="Genomic_DNA"/>
</dbReference>
<dbReference type="SUPFAM" id="SSF56784">
    <property type="entry name" value="HAD-like"/>
    <property type="match status" value="1"/>
</dbReference>